<dbReference type="InParanoid" id="G3JAX5"/>
<evidence type="ECO:0000313" key="5">
    <source>
        <dbReference type="Proteomes" id="UP000001610"/>
    </source>
</evidence>
<sequence>MASLASTLLRSGRTKGWGCVRPHLRLGCPASSRLLYSTNSRLSHAVTTLLAPDLSYSQNVDHVGLVARHLEQDGILRITLGFRDDASRYLEGLIRSLHAHHGHRLPLAHSATRGWFWDVRPSFGATSSFQTAHHHQARSETMDEFPWHTDCSYEYPPPRYFALQVLRADRFGGGTLSVLSAARLGAHLDAATRATLMRGDAFRIAIPAEFVKDPAAPTAIRGRLLVADAQGRPGLIRFREDIVTPLDEAAAAALKALKAAIQHLAAQEHETMHFAAADLPAGSVILLDNRRWLHARNEVTDPERHLRRVRWDAAPFPGMEETTEELLTEAEQAEQAKVSDRKAA</sequence>
<dbReference type="STRING" id="983644.G3JAX5"/>
<dbReference type="Gene3D" id="3.60.130.10">
    <property type="entry name" value="Clavaminate synthase-like"/>
    <property type="match status" value="1"/>
</dbReference>
<evidence type="ECO:0000256" key="1">
    <source>
        <dbReference type="ARBA" id="ARBA00023002"/>
    </source>
</evidence>
<dbReference type="OMA" id="ANCQARS"/>
<keyword evidence="5" id="KW-1185">Reference proteome</keyword>
<dbReference type="HOGENOM" id="CLU_059205_0_0_1"/>
<dbReference type="GeneID" id="18165485"/>
<dbReference type="OrthoDB" id="2960375at2759"/>
<accession>G3JAX5</accession>
<dbReference type="RefSeq" id="XP_006668673.1">
    <property type="nucleotide sequence ID" value="XM_006668610.1"/>
</dbReference>
<evidence type="ECO:0000259" key="3">
    <source>
        <dbReference type="Pfam" id="PF02668"/>
    </source>
</evidence>
<dbReference type="InterPro" id="IPR042098">
    <property type="entry name" value="TauD-like_sf"/>
</dbReference>
<dbReference type="eggNOG" id="ENOG502S1E9">
    <property type="taxonomic scope" value="Eukaryota"/>
</dbReference>
<dbReference type="GO" id="GO:0016491">
    <property type="term" value="F:oxidoreductase activity"/>
    <property type="evidence" value="ECO:0007669"/>
    <property type="project" value="UniProtKB-KW"/>
</dbReference>
<dbReference type="Proteomes" id="UP000001610">
    <property type="component" value="Unassembled WGS sequence"/>
</dbReference>
<feature type="domain" description="TauD/TfdA-like" evidence="3">
    <location>
        <begin position="123"/>
        <end position="309"/>
    </location>
</feature>
<dbReference type="SUPFAM" id="SSF51197">
    <property type="entry name" value="Clavaminate synthase-like"/>
    <property type="match status" value="1"/>
</dbReference>
<protein>
    <recommendedName>
        <fullName evidence="3">TauD/TfdA-like domain-containing protein</fullName>
    </recommendedName>
</protein>
<gene>
    <name evidence="4" type="ORF">CCM_03459</name>
</gene>
<proteinExistence type="predicted"/>
<reference evidence="4 5" key="1">
    <citation type="journal article" date="2011" name="Genome Biol.">
        <title>Genome sequence of the insect pathogenic fungus Cordyceps militaris, a valued traditional Chinese medicine.</title>
        <authorList>
            <person name="Zheng P."/>
            <person name="Xia Y."/>
            <person name="Xiao G."/>
            <person name="Xiong C."/>
            <person name="Hu X."/>
            <person name="Zhang S."/>
            <person name="Zheng H."/>
            <person name="Huang Y."/>
            <person name="Zhou Y."/>
            <person name="Wang S."/>
            <person name="Zhao G.P."/>
            <person name="Liu X."/>
            <person name="St Leger R.J."/>
            <person name="Wang C."/>
        </authorList>
    </citation>
    <scope>NUCLEOTIDE SEQUENCE [LARGE SCALE GENOMIC DNA]</scope>
    <source>
        <strain evidence="4 5">CM01</strain>
    </source>
</reference>
<dbReference type="EMBL" id="JH126400">
    <property type="protein sequence ID" value="EGX95187.1"/>
    <property type="molecule type" value="Genomic_DNA"/>
</dbReference>
<dbReference type="Pfam" id="PF02668">
    <property type="entry name" value="TauD"/>
    <property type="match status" value="1"/>
</dbReference>
<dbReference type="KEGG" id="cmt:CCM_03459"/>
<evidence type="ECO:0000313" key="4">
    <source>
        <dbReference type="EMBL" id="EGX95187.1"/>
    </source>
</evidence>
<keyword evidence="1" id="KW-0560">Oxidoreductase</keyword>
<feature type="region of interest" description="Disordered" evidence="2">
    <location>
        <begin position="323"/>
        <end position="344"/>
    </location>
</feature>
<name>G3JAX5_CORMM</name>
<feature type="compositionally biased region" description="Acidic residues" evidence="2">
    <location>
        <begin position="323"/>
        <end position="332"/>
    </location>
</feature>
<dbReference type="AlphaFoldDB" id="G3JAX5"/>
<organism evidence="4 5">
    <name type="scientific">Cordyceps militaris (strain CM01)</name>
    <name type="common">Caterpillar fungus</name>
    <dbReference type="NCBI Taxonomy" id="983644"/>
    <lineage>
        <taxon>Eukaryota</taxon>
        <taxon>Fungi</taxon>
        <taxon>Dikarya</taxon>
        <taxon>Ascomycota</taxon>
        <taxon>Pezizomycotina</taxon>
        <taxon>Sordariomycetes</taxon>
        <taxon>Hypocreomycetidae</taxon>
        <taxon>Hypocreales</taxon>
        <taxon>Cordycipitaceae</taxon>
        <taxon>Cordyceps</taxon>
    </lineage>
</organism>
<dbReference type="VEuPathDB" id="FungiDB:CCM_03459"/>
<evidence type="ECO:0000256" key="2">
    <source>
        <dbReference type="SAM" id="MobiDB-lite"/>
    </source>
</evidence>
<dbReference type="InterPro" id="IPR003819">
    <property type="entry name" value="TauD/TfdA-like"/>
</dbReference>